<name>A0A411YCJ6_9ACTN</name>
<keyword evidence="3" id="KW-1185">Reference proteome</keyword>
<dbReference type="EMBL" id="CP036402">
    <property type="protein sequence ID" value="QBI18867.1"/>
    <property type="molecule type" value="Genomic_DNA"/>
</dbReference>
<proteinExistence type="predicted"/>
<sequence>MRAFISSVRRGLGEERDALRGLISALGHVPVRFEDFTAQPVPSRQACMEAVSSCDICLLLLGPSYGDRLPDTGVAPTHEEFNVARSRGIPLYAFLKRGVEMDADQRAFVSEVEQYATGRFRAAFDGATDLLTAVTAVVRQHESMPSALAWERLPGPAPAVPWVAADQRQLYAGQPATVEMHVLPLTHASRLAVGQLEVLGGTLAGRGREHGLFTQAQPVDTGTDGSAAWARSDDWRQGVAGVRVDRDSAISLWWPLPSDGMGAVVDSEDLASAVAAKLRFAASLGLIGGDRAAVAAALSGVAMAAEGSVADLGKRNSVSFGFSQREVVRVEPEDAVPVGALTSGAGDIGRELATRLVHAFRASRR</sequence>
<protein>
    <submittedName>
        <fullName evidence="2">DUF4062 domain-containing protein</fullName>
    </submittedName>
</protein>
<evidence type="ECO:0000259" key="1">
    <source>
        <dbReference type="Pfam" id="PF13271"/>
    </source>
</evidence>
<dbReference type="Pfam" id="PF13271">
    <property type="entry name" value="DUF4062"/>
    <property type="match status" value="1"/>
</dbReference>
<organism evidence="2 3">
    <name type="scientific">Egibacter rhizosphaerae</name>
    <dbReference type="NCBI Taxonomy" id="1670831"/>
    <lineage>
        <taxon>Bacteria</taxon>
        <taxon>Bacillati</taxon>
        <taxon>Actinomycetota</taxon>
        <taxon>Nitriliruptoria</taxon>
        <taxon>Egibacterales</taxon>
        <taxon>Egibacteraceae</taxon>
        <taxon>Egibacter</taxon>
    </lineage>
</organism>
<accession>A0A411YCJ6</accession>
<evidence type="ECO:0000313" key="3">
    <source>
        <dbReference type="Proteomes" id="UP000291469"/>
    </source>
</evidence>
<reference evidence="2 3" key="1">
    <citation type="submission" date="2019-01" db="EMBL/GenBank/DDBJ databases">
        <title>Egibacter rhizosphaerae EGI 80759T.</title>
        <authorList>
            <person name="Chen D.-D."/>
            <person name="Tian Y."/>
            <person name="Jiao J.-Y."/>
            <person name="Zhang X.-T."/>
            <person name="Zhang Y.-G."/>
            <person name="Zhang Y."/>
            <person name="Xiao M."/>
            <person name="Shu W.-S."/>
            <person name="Li W.-J."/>
        </authorList>
    </citation>
    <scope>NUCLEOTIDE SEQUENCE [LARGE SCALE GENOMIC DNA]</scope>
    <source>
        <strain evidence="2 3">EGI 80759</strain>
    </source>
</reference>
<dbReference type="OrthoDB" id="135105at2"/>
<dbReference type="KEGG" id="erz:ER308_04450"/>
<feature type="domain" description="DUF4062" evidence="1">
    <location>
        <begin position="2"/>
        <end position="84"/>
    </location>
</feature>
<dbReference type="RefSeq" id="WP_131153864.1">
    <property type="nucleotide sequence ID" value="NZ_CP036402.1"/>
</dbReference>
<dbReference type="InterPro" id="IPR025139">
    <property type="entry name" value="DUF4062"/>
</dbReference>
<dbReference type="AlphaFoldDB" id="A0A411YCJ6"/>
<gene>
    <name evidence="2" type="ORF">ER308_04450</name>
</gene>
<evidence type="ECO:0000313" key="2">
    <source>
        <dbReference type="EMBL" id="QBI18867.1"/>
    </source>
</evidence>
<dbReference type="Proteomes" id="UP000291469">
    <property type="component" value="Chromosome"/>
</dbReference>